<sequence>MTDLAADLPTAVDPPAALLPLLTLPEAHDVLDVLAAVVNGGEPDREVADRLLSNLAARVPSRD</sequence>
<dbReference type="EMBL" id="CP097289">
    <property type="protein sequence ID" value="UQT54400.1"/>
    <property type="molecule type" value="Genomic_DNA"/>
</dbReference>
<organism evidence="1 2">
    <name type="scientific">Streptomyces durmitorensis</name>
    <dbReference type="NCBI Taxonomy" id="319947"/>
    <lineage>
        <taxon>Bacteria</taxon>
        <taxon>Bacillati</taxon>
        <taxon>Actinomycetota</taxon>
        <taxon>Actinomycetes</taxon>
        <taxon>Kitasatosporales</taxon>
        <taxon>Streptomycetaceae</taxon>
        <taxon>Streptomyces</taxon>
    </lineage>
</organism>
<keyword evidence="2" id="KW-1185">Reference proteome</keyword>
<name>A0ABY4PMQ2_9ACTN</name>
<accession>A0ABY4PMQ2</accession>
<dbReference type="Proteomes" id="UP000829992">
    <property type="component" value="Chromosome"/>
</dbReference>
<protein>
    <submittedName>
        <fullName evidence="1">Uncharacterized protein</fullName>
    </submittedName>
</protein>
<evidence type="ECO:0000313" key="2">
    <source>
        <dbReference type="Proteomes" id="UP000829992"/>
    </source>
</evidence>
<gene>
    <name evidence="1" type="ORF">M4V62_04460</name>
</gene>
<reference evidence="1 2" key="1">
    <citation type="submission" date="2022-05" db="EMBL/GenBank/DDBJ databases">
        <authorList>
            <person name="Zhou X."/>
            <person name="Li K."/>
            <person name="Man Y."/>
        </authorList>
    </citation>
    <scope>NUCLEOTIDE SEQUENCE [LARGE SCALE GENOMIC DNA]</scope>
    <source>
        <strain evidence="1 2">MS405</strain>
    </source>
</reference>
<dbReference type="RefSeq" id="WP_249585896.1">
    <property type="nucleotide sequence ID" value="NZ_BAAAQL010000002.1"/>
</dbReference>
<proteinExistence type="predicted"/>
<evidence type="ECO:0000313" key="1">
    <source>
        <dbReference type="EMBL" id="UQT54400.1"/>
    </source>
</evidence>